<comment type="caution">
    <text evidence="2">The sequence shown here is derived from an EMBL/GenBank/DDBJ whole genome shotgun (WGS) entry which is preliminary data.</text>
</comment>
<keyword evidence="3" id="KW-1185">Reference proteome</keyword>
<dbReference type="InterPro" id="IPR001387">
    <property type="entry name" value="Cro/C1-type_HTH"/>
</dbReference>
<evidence type="ECO:0000313" key="2">
    <source>
        <dbReference type="EMBL" id="GAA0957345.1"/>
    </source>
</evidence>
<dbReference type="Pfam" id="PF13560">
    <property type="entry name" value="HTH_31"/>
    <property type="match status" value="1"/>
</dbReference>
<evidence type="ECO:0000259" key="1">
    <source>
        <dbReference type="PROSITE" id="PS50943"/>
    </source>
</evidence>
<reference evidence="3" key="1">
    <citation type="journal article" date="2019" name="Int. J. Syst. Evol. Microbiol.">
        <title>The Global Catalogue of Microorganisms (GCM) 10K type strain sequencing project: providing services to taxonomists for standard genome sequencing and annotation.</title>
        <authorList>
            <consortium name="The Broad Institute Genomics Platform"/>
            <consortium name="The Broad Institute Genome Sequencing Center for Infectious Disease"/>
            <person name="Wu L."/>
            <person name="Ma J."/>
        </authorList>
    </citation>
    <scope>NUCLEOTIDE SEQUENCE [LARGE SCALE GENOMIC DNA]</scope>
    <source>
        <strain evidence="3">JCM 10696</strain>
    </source>
</reference>
<dbReference type="SMART" id="SM00530">
    <property type="entry name" value="HTH_XRE"/>
    <property type="match status" value="1"/>
</dbReference>
<gene>
    <name evidence="2" type="ORF">GCM10009550_44570</name>
</gene>
<dbReference type="InterPro" id="IPR043917">
    <property type="entry name" value="DUF5753"/>
</dbReference>
<dbReference type="SUPFAM" id="SSF47413">
    <property type="entry name" value="lambda repressor-like DNA-binding domains"/>
    <property type="match status" value="1"/>
</dbReference>
<proteinExistence type="predicted"/>
<dbReference type="CDD" id="cd00093">
    <property type="entry name" value="HTH_XRE"/>
    <property type="match status" value="1"/>
</dbReference>
<protein>
    <submittedName>
        <fullName evidence="2">Helix-turn-helix transcriptional regulator</fullName>
    </submittedName>
</protein>
<dbReference type="InterPro" id="IPR010982">
    <property type="entry name" value="Lambda_DNA-bd_dom_sf"/>
</dbReference>
<accession>A0ABN1RHH7</accession>
<dbReference type="RefSeq" id="WP_344242835.1">
    <property type="nucleotide sequence ID" value="NZ_BAAAHH010000019.1"/>
</dbReference>
<dbReference type="EMBL" id="BAAAHH010000019">
    <property type="protein sequence ID" value="GAA0957345.1"/>
    <property type="molecule type" value="Genomic_DNA"/>
</dbReference>
<dbReference type="Pfam" id="PF19054">
    <property type="entry name" value="DUF5753"/>
    <property type="match status" value="1"/>
</dbReference>
<evidence type="ECO:0000313" key="3">
    <source>
        <dbReference type="Proteomes" id="UP001500665"/>
    </source>
</evidence>
<dbReference type="PROSITE" id="PS50943">
    <property type="entry name" value="HTH_CROC1"/>
    <property type="match status" value="1"/>
</dbReference>
<feature type="domain" description="HTH cro/C1-type" evidence="1">
    <location>
        <begin position="20"/>
        <end position="74"/>
    </location>
</feature>
<name>A0ABN1RHH7_9ACTN</name>
<dbReference type="Proteomes" id="UP001500665">
    <property type="component" value="Unassembled WGS sequence"/>
</dbReference>
<organism evidence="2 3">
    <name type="scientific">Actinocorallia libanotica</name>
    <dbReference type="NCBI Taxonomy" id="46162"/>
    <lineage>
        <taxon>Bacteria</taxon>
        <taxon>Bacillati</taxon>
        <taxon>Actinomycetota</taxon>
        <taxon>Actinomycetes</taxon>
        <taxon>Streptosporangiales</taxon>
        <taxon>Thermomonosporaceae</taxon>
        <taxon>Actinocorallia</taxon>
    </lineage>
</organism>
<sequence length="285" mass="31376">MPAQRDPHSSPAIRAFANELTARREMAGHTKVELAELLGYTPQFIGQLEACKNVPSRKVAEDLDTFFKSDGVFLRLWENINDTKNVAALPPGFADYLTRESQATELRIYSALLVVGLFQTEGYAETIIGGFGGGNTPDLVAKRLERKSILEREDPPRVWLVLDEGVIRRTIGGPQVMAEQLRYLHALSRLPKCMVQIVPYSAGYHEGLGGDLTVLGFADGSHTGYTESAGIGVLVEQPSGISDLAVRYDLLRGHALPVHESRTVLKEAMENYERLGTDPMAQEQP</sequence>
<dbReference type="Gene3D" id="1.10.260.40">
    <property type="entry name" value="lambda repressor-like DNA-binding domains"/>
    <property type="match status" value="1"/>
</dbReference>